<dbReference type="RefSeq" id="WP_270677332.1">
    <property type="nucleotide sequence ID" value="NZ_JAQFWP010000013.1"/>
</dbReference>
<evidence type="ECO:0000313" key="2">
    <source>
        <dbReference type="EMBL" id="MDA2804759.1"/>
    </source>
</evidence>
<gene>
    <name evidence="2" type="ORF">O4U47_09565</name>
</gene>
<accession>A0ABT4TJ79</accession>
<dbReference type="Proteomes" id="UP001165685">
    <property type="component" value="Unassembled WGS sequence"/>
</dbReference>
<proteinExistence type="predicted"/>
<keyword evidence="3" id="KW-1185">Reference proteome</keyword>
<reference evidence="2" key="1">
    <citation type="submission" date="2023-01" db="EMBL/GenBank/DDBJ databases">
        <title>Draft genome sequence of Nocardiopsis sp. LSu2-4 isolated from halophytes.</title>
        <authorList>
            <person name="Duangmal K."/>
            <person name="Chantavorakit T."/>
        </authorList>
    </citation>
    <scope>NUCLEOTIDE SEQUENCE</scope>
    <source>
        <strain evidence="2">LSu2-4</strain>
    </source>
</reference>
<comment type="caution">
    <text evidence="2">The sequence shown here is derived from an EMBL/GenBank/DDBJ whole genome shotgun (WGS) entry which is preliminary data.</text>
</comment>
<evidence type="ECO:0000313" key="3">
    <source>
        <dbReference type="Proteomes" id="UP001165685"/>
    </source>
</evidence>
<protein>
    <submittedName>
        <fullName evidence="2">Uncharacterized protein</fullName>
    </submittedName>
</protein>
<organism evidence="2 3">
    <name type="scientific">Nocardiopsis suaedae</name>
    <dbReference type="NCBI Taxonomy" id="3018444"/>
    <lineage>
        <taxon>Bacteria</taxon>
        <taxon>Bacillati</taxon>
        <taxon>Actinomycetota</taxon>
        <taxon>Actinomycetes</taxon>
        <taxon>Streptosporangiales</taxon>
        <taxon>Nocardiopsidaceae</taxon>
        <taxon>Nocardiopsis</taxon>
    </lineage>
</organism>
<feature type="region of interest" description="Disordered" evidence="1">
    <location>
        <begin position="17"/>
        <end position="40"/>
    </location>
</feature>
<name>A0ABT4TJ79_9ACTN</name>
<feature type="compositionally biased region" description="Basic and acidic residues" evidence="1">
    <location>
        <begin position="21"/>
        <end position="31"/>
    </location>
</feature>
<dbReference type="EMBL" id="JAQFWP010000013">
    <property type="protein sequence ID" value="MDA2804759.1"/>
    <property type="molecule type" value="Genomic_DNA"/>
</dbReference>
<evidence type="ECO:0000256" key="1">
    <source>
        <dbReference type="SAM" id="MobiDB-lite"/>
    </source>
</evidence>
<sequence length="40" mass="4389">MFRLVQLPVDDTLLGPPELAPEVRRPADRAARGLSRFGNG</sequence>